<evidence type="ECO:0000256" key="3">
    <source>
        <dbReference type="RuleBase" id="RU362132"/>
    </source>
</evidence>
<sequence>MASNRVRDRRTFLKGALTAGAAVALTRPVRTQASDPHGETTVSRAIDTPHGALIDAERPLPSLSEPSATDAAHIGNPGSDFMVDLLRVAGIDYVAAMPGSTFRGLHESIINYGGNRAPQLIECTHEEISAAIAHGYAKVAGKPMACMVHSTVGLQHASMAIYNAWCDRVPMMVIAGNIADTSKRRNGIEWYHTAQDLGVLVRDFTKWDDAPVSLQHYAESFVRAYTMSVTPPMEPVLIVADAELQERPLDNPAQLAVPAVRRPAPPVADPQALASAAAWLCDATAPVIVVDRTVRTRKGMSDLVKLAETLNAPVVDLLSRMNFPTNHYLNSTWRQRALLEQADVILALEVGDLWGVTGTVKDLIGRPWVHTARLDVKVISITTAYLYGKSNMQDAQRYASADLPIAADSEASLPDLRERVQQRMTSARRTVLRERTPKLREAFDAMRAADRQAATLGWDASPISTARLCQEVWHAIRGENWALVSPTYSVSHWPQRLWDISEPYQFIGAEGGYGVGYGAPAAVGAALAHRDAGRIAVSIQNDGDLMTAPGALWTLAHHRIPLLMVMHNNRAYHQEAMHVQRMADRRDRHPENGTVGTLLSGPDIDFARMAQSMGVWAEGPVSRPEDLGPALARALTIVKRGEPALIDVVTQPR</sequence>
<dbReference type="InterPro" id="IPR045229">
    <property type="entry name" value="TPP_enz"/>
</dbReference>
<dbReference type="SUPFAM" id="SSF52518">
    <property type="entry name" value="Thiamin diphosphate-binding fold (THDP-binding)"/>
    <property type="match status" value="2"/>
</dbReference>
<comment type="caution">
    <text evidence="7">The sequence shown here is derived from an EMBL/GenBank/DDBJ whole genome shotgun (WGS) entry which is preliminary data.</text>
</comment>
<name>A0ABV1LUJ1_9BURK</name>
<dbReference type="Gene3D" id="3.40.50.970">
    <property type="match status" value="2"/>
</dbReference>
<evidence type="ECO:0000313" key="7">
    <source>
        <dbReference type="EMBL" id="MEQ5842969.1"/>
    </source>
</evidence>
<protein>
    <submittedName>
        <fullName evidence="7">Thiamine pyrophosphate-binding protein</fullName>
    </submittedName>
</protein>
<evidence type="ECO:0000259" key="6">
    <source>
        <dbReference type="Pfam" id="PF02776"/>
    </source>
</evidence>
<keyword evidence="2 3" id="KW-0786">Thiamine pyrophosphate</keyword>
<dbReference type="PROSITE" id="PS51318">
    <property type="entry name" value="TAT"/>
    <property type="match status" value="1"/>
</dbReference>
<evidence type="ECO:0000313" key="8">
    <source>
        <dbReference type="Proteomes" id="UP001469089"/>
    </source>
</evidence>
<dbReference type="InterPro" id="IPR006311">
    <property type="entry name" value="TAT_signal"/>
</dbReference>
<feature type="domain" description="Thiamine pyrophosphate enzyme central" evidence="4">
    <location>
        <begin position="274"/>
        <end position="348"/>
    </location>
</feature>
<evidence type="ECO:0000259" key="4">
    <source>
        <dbReference type="Pfam" id="PF00205"/>
    </source>
</evidence>
<dbReference type="SUPFAM" id="SSF52467">
    <property type="entry name" value="DHS-like NAD/FAD-binding domain"/>
    <property type="match status" value="1"/>
</dbReference>
<dbReference type="Gene3D" id="3.40.50.1220">
    <property type="entry name" value="TPP-binding domain"/>
    <property type="match status" value="1"/>
</dbReference>
<dbReference type="InterPro" id="IPR029061">
    <property type="entry name" value="THDP-binding"/>
</dbReference>
<dbReference type="Proteomes" id="UP001469089">
    <property type="component" value="Unassembled WGS sequence"/>
</dbReference>
<dbReference type="Pfam" id="PF00205">
    <property type="entry name" value="TPP_enzyme_M"/>
    <property type="match status" value="1"/>
</dbReference>
<dbReference type="EMBL" id="JAOALG010000002">
    <property type="protein sequence ID" value="MEQ5842969.1"/>
    <property type="molecule type" value="Genomic_DNA"/>
</dbReference>
<organism evidence="7 8">
    <name type="scientific">Paraburkholderia acidicola</name>
    <dbReference type="NCBI Taxonomy" id="1912599"/>
    <lineage>
        <taxon>Bacteria</taxon>
        <taxon>Pseudomonadati</taxon>
        <taxon>Pseudomonadota</taxon>
        <taxon>Betaproteobacteria</taxon>
        <taxon>Burkholderiales</taxon>
        <taxon>Burkholderiaceae</taxon>
        <taxon>Paraburkholderia</taxon>
    </lineage>
</organism>
<dbReference type="InterPro" id="IPR029035">
    <property type="entry name" value="DHS-like_NAD/FAD-binding_dom"/>
</dbReference>
<evidence type="ECO:0000259" key="5">
    <source>
        <dbReference type="Pfam" id="PF02775"/>
    </source>
</evidence>
<dbReference type="Pfam" id="PF02775">
    <property type="entry name" value="TPP_enzyme_C"/>
    <property type="match status" value="1"/>
</dbReference>
<keyword evidence="8" id="KW-1185">Reference proteome</keyword>
<feature type="domain" description="Thiamine pyrophosphate enzyme N-terminal TPP-binding" evidence="6">
    <location>
        <begin position="78"/>
        <end position="189"/>
    </location>
</feature>
<dbReference type="PANTHER" id="PTHR18968">
    <property type="entry name" value="THIAMINE PYROPHOSPHATE ENZYMES"/>
    <property type="match status" value="1"/>
</dbReference>
<dbReference type="Pfam" id="PF02776">
    <property type="entry name" value="TPP_enzyme_N"/>
    <property type="match status" value="1"/>
</dbReference>
<dbReference type="InterPro" id="IPR011766">
    <property type="entry name" value="TPP_enzyme_TPP-bd"/>
</dbReference>
<evidence type="ECO:0000256" key="1">
    <source>
        <dbReference type="ARBA" id="ARBA00007812"/>
    </source>
</evidence>
<dbReference type="InterPro" id="IPR012001">
    <property type="entry name" value="Thiamin_PyroP_enz_TPP-bd_dom"/>
</dbReference>
<gene>
    <name evidence="7" type="ORF">N0A02_26290</name>
</gene>
<dbReference type="RefSeq" id="WP_349544715.1">
    <property type="nucleotide sequence ID" value="NZ_JAOALG010000002.1"/>
</dbReference>
<dbReference type="CDD" id="cd07035">
    <property type="entry name" value="TPP_PYR_POX_like"/>
    <property type="match status" value="1"/>
</dbReference>
<dbReference type="InterPro" id="IPR012000">
    <property type="entry name" value="Thiamin_PyroP_enz_cen_dom"/>
</dbReference>
<proteinExistence type="inferred from homology"/>
<comment type="similarity">
    <text evidence="1 3">Belongs to the TPP enzyme family.</text>
</comment>
<reference evidence="7 8" key="1">
    <citation type="journal article" date="2024" name="Chem. Sci.">
        <title>Discovery of a lagriamide polyketide by integrated genome mining, isotopic labeling, and untargeted metabolomics.</title>
        <authorList>
            <person name="Fergusson C.H."/>
            <person name="Saulog J."/>
            <person name="Paulo B.S."/>
            <person name="Wilson D.M."/>
            <person name="Liu D.Y."/>
            <person name="Morehouse N.J."/>
            <person name="Waterworth S."/>
            <person name="Barkei J."/>
            <person name="Gray C.A."/>
            <person name="Kwan J.C."/>
            <person name="Eustaquio A.S."/>
            <person name="Linington R.G."/>
        </authorList>
    </citation>
    <scope>NUCLEOTIDE SEQUENCE [LARGE SCALE GENOMIC DNA]</scope>
    <source>
        <strain evidence="7 8">RL17-338-BIF-B</strain>
    </source>
</reference>
<feature type="domain" description="Thiamine pyrophosphate enzyme TPP-binding" evidence="5">
    <location>
        <begin position="491"/>
        <end position="648"/>
    </location>
</feature>
<dbReference type="PANTHER" id="PTHR18968:SF13">
    <property type="entry name" value="ACETOLACTATE SYNTHASE CATALYTIC SUBUNIT, MITOCHONDRIAL"/>
    <property type="match status" value="1"/>
</dbReference>
<evidence type="ECO:0000256" key="2">
    <source>
        <dbReference type="ARBA" id="ARBA00023052"/>
    </source>
</evidence>
<accession>A0ABV1LUJ1</accession>